<evidence type="ECO:0000313" key="6">
    <source>
        <dbReference type="EMBL" id="MFB9312408.1"/>
    </source>
</evidence>
<dbReference type="Proteomes" id="UP001589750">
    <property type="component" value="Unassembled WGS sequence"/>
</dbReference>
<dbReference type="InterPro" id="IPR015422">
    <property type="entry name" value="PyrdxlP-dep_Trfase_small"/>
</dbReference>
<dbReference type="RefSeq" id="WP_140008282.1">
    <property type="nucleotide sequence ID" value="NZ_JBHMDG010000005.1"/>
</dbReference>
<keyword evidence="6" id="KW-0808">Transferase</keyword>
<dbReference type="Gene3D" id="3.90.1150.10">
    <property type="entry name" value="Aspartate Aminotransferase, domain 1"/>
    <property type="match status" value="1"/>
</dbReference>
<dbReference type="EMBL" id="JBHMDG010000005">
    <property type="protein sequence ID" value="MFB9312408.1"/>
    <property type="molecule type" value="Genomic_DNA"/>
</dbReference>
<dbReference type="GO" id="GO:0008483">
    <property type="term" value="F:transaminase activity"/>
    <property type="evidence" value="ECO:0007669"/>
    <property type="project" value="UniProtKB-KW"/>
</dbReference>
<evidence type="ECO:0000256" key="2">
    <source>
        <dbReference type="ARBA" id="ARBA00022898"/>
    </source>
</evidence>
<dbReference type="PANTHER" id="PTHR42735">
    <property type="match status" value="1"/>
</dbReference>
<comment type="caution">
    <text evidence="6">The sequence shown here is derived from an EMBL/GenBank/DDBJ whole genome shotgun (WGS) entry which is preliminary data.</text>
</comment>
<dbReference type="Pfam" id="PF00282">
    <property type="entry name" value="Pyridoxal_deC"/>
    <property type="match status" value="1"/>
</dbReference>
<dbReference type="InterPro" id="IPR002129">
    <property type="entry name" value="PyrdxlP-dep_de-COase"/>
</dbReference>
<evidence type="ECO:0000256" key="3">
    <source>
        <dbReference type="ARBA" id="ARBA00023239"/>
    </source>
</evidence>
<reference evidence="6 7" key="1">
    <citation type="submission" date="2024-09" db="EMBL/GenBank/DDBJ databases">
        <authorList>
            <person name="Sun Q."/>
            <person name="Mori K."/>
        </authorList>
    </citation>
    <scope>NUCLEOTIDE SEQUENCE [LARGE SCALE GENOMIC DNA]</scope>
    <source>
        <strain evidence="6 7">JCM 9626</strain>
    </source>
</reference>
<dbReference type="PANTHER" id="PTHR42735:SF6">
    <property type="entry name" value="SPHINGOSINE-1-PHOSPHATE LYASE 1"/>
    <property type="match status" value="1"/>
</dbReference>
<name>A0ABV5K6N1_9ACTN</name>
<dbReference type="Gene3D" id="3.40.640.10">
    <property type="entry name" value="Type I PLP-dependent aspartate aminotransferase-like (Major domain)"/>
    <property type="match status" value="1"/>
</dbReference>
<keyword evidence="6" id="KW-0032">Aminotransferase</keyword>
<keyword evidence="3 5" id="KW-0456">Lyase</keyword>
<evidence type="ECO:0000256" key="4">
    <source>
        <dbReference type="ARBA" id="ARBA00038302"/>
    </source>
</evidence>
<gene>
    <name evidence="6" type="ORF">ACFFRI_05075</name>
</gene>
<comment type="similarity">
    <text evidence="4">Belongs to the group II decarboxylase family. Sphingosine-1-phosphate lyase subfamily.</text>
</comment>
<protein>
    <submittedName>
        <fullName evidence="6">Aminotransferase class V-fold PLP-dependent enzyme</fullName>
    </submittedName>
</protein>
<comment type="cofactor">
    <cofactor evidence="1 5">
        <name>pyridoxal 5'-phosphate</name>
        <dbReference type="ChEBI" id="CHEBI:597326"/>
    </cofactor>
</comment>
<keyword evidence="7" id="KW-1185">Reference proteome</keyword>
<dbReference type="InterPro" id="IPR015424">
    <property type="entry name" value="PyrdxlP-dep_Trfase"/>
</dbReference>
<dbReference type="InterPro" id="IPR015421">
    <property type="entry name" value="PyrdxlP-dep_Trfase_major"/>
</dbReference>
<sequence length="486" mass="50402">MTDDIAARLRALQAADLPVHGGRTLAYVYDSGLAEVDEVARRAVASFAGSNGLDPTAFPSLLTMENDLVAAAARLLDAPDTVVGSVTSGGTESVLLAVQGARDAHLATHPDVRPAMVLPDTAHAAFHKAAHYFGVEAVLVPTSADFRADLDATARALDELGERVALVVGSAPSYAHGVVDPITDLAALAAERGIRCHVDACIGGWVLPYAARVGREVPPWTFAVEGVTSISVDLHKYAYAPKGTSVLLHRTAALRRPQFFASAAWPGYTMLNSTMQSTRSGGPLAGAWAAVQSIGDTGYELLTREVFEAVDAIVAGTTDIPGLHVVAPPDSTLIALATDDSCDPFTVCDEMAARGWYVQPQLSHGAHPATIHLSVSAATRPHVPDLLTALAEATRAAQDAGPVAVDAGVAAYVGALDPTTLTDDDFDGLLAAAGLVGDTPGDDGGLALPTRMAEVNALLDLASPALREAVLVSFLDRLQRPTGWPA</sequence>
<accession>A0ABV5K6N1</accession>
<evidence type="ECO:0000256" key="1">
    <source>
        <dbReference type="ARBA" id="ARBA00001933"/>
    </source>
</evidence>
<organism evidence="6 7">
    <name type="scientific">Nocardioides plantarum</name>
    <dbReference type="NCBI Taxonomy" id="29299"/>
    <lineage>
        <taxon>Bacteria</taxon>
        <taxon>Bacillati</taxon>
        <taxon>Actinomycetota</taxon>
        <taxon>Actinomycetes</taxon>
        <taxon>Propionibacteriales</taxon>
        <taxon>Nocardioidaceae</taxon>
        <taxon>Nocardioides</taxon>
    </lineage>
</organism>
<dbReference type="InterPro" id="IPR050477">
    <property type="entry name" value="GrpII_AminoAcid_Decarb"/>
</dbReference>
<evidence type="ECO:0000256" key="5">
    <source>
        <dbReference type="RuleBase" id="RU000382"/>
    </source>
</evidence>
<keyword evidence="2 5" id="KW-0663">Pyridoxal phosphate</keyword>
<evidence type="ECO:0000313" key="7">
    <source>
        <dbReference type="Proteomes" id="UP001589750"/>
    </source>
</evidence>
<proteinExistence type="inferred from homology"/>
<dbReference type="SUPFAM" id="SSF53383">
    <property type="entry name" value="PLP-dependent transferases"/>
    <property type="match status" value="1"/>
</dbReference>